<feature type="coiled-coil region" evidence="8">
    <location>
        <begin position="13"/>
        <end position="40"/>
    </location>
</feature>
<dbReference type="PANTHER" id="PTHR30437">
    <property type="entry name" value="TRANSCRIPTION ELONGATION FACTOR GREA"/>
    <property type="match status" value="1"/>
</dbReference>
<dbReference type="Pfam" id="PF01272">
    <property type="entry name" value="GreA_GreB"/>
    <property type="match status" value="1"/>
</dbReference>
<dbReference type="PATRIC" id="fig|1619041.3.peg.696"/>
<dbReference type="Pfam" id="PF03449">
    <property type="entry name" value="GreA_GreB_N"/>
    <property type="match status" value="1"/>
</dbReference>
<evidence type="ECO:0000256" key="4">
    <source>
        <dbReference type="ARBA" id="ARBA00023125"/>
    </source>
</evidence>
<dbReference type="SUPFAM" id="SSF54534">
    <property type="entry name" value="FKBP-like"/>
    <property type="match status" value="1"/>
</dbReference>
<comment type="caution">
    <text evidence="12">The sequence shown here is derived from an EMBL/GenBank/DDBJ whole genome shotgun (WGS) entry which is preliminary data.</text>
</comment>
<gene>
    <name evidence="8" type="primary">greA</name>
    <name evidence="12" type="ORF">UX10_C0024G0008</name>
</gene>
<dbReference type="AlphaFoldDB" id="A0A0G1MEJ7"/>
<dbReference type="NCBIfam" id="NF001263">
    <property type="entry name" value="PRK00226.1-4"/>
    <property type="match status" value="1"/>
</dbReference>
<dbReference type="InterPro" id="IPR001437">
    <property type="entry name" value="Tscrpt_elong_fac_GreA/B_C"/>
</dbReference>
<sequence length="154" mass="16938">MDKTQTYLTVEGKAKLQTDLADLKLKLREIADRIDKAKELGDLSENAEYHEAKEDYAFTQGKIQQIEYDLTHGVVISHNKQSTIVDVGATIVVKRENGKTSKYTIVGSNEASPAQGLISNESPIGQAFLGRKKGDVVEVKTPTGGVKYTIEEIQ</sequence>
<dbReference type="GO" id="GO:0070063">
    <property type="term" value="F:RNA polymerase binding"/>
    <property type="evidence" value="ECO:0007669"/>
    <property type="project" value="InterPro"/>
</dbReference>
<evidence type="ECO:0000313" key="13">
    <source>
        <dbReference type="Proteomes" id="UP000033999"/>
    </source>
</evidence>
<dbReference type="EMBL" id="LCKX01000024">
    <property type="protein sequence ID" value="KKU06731.1"/>
    <property type="molecule type" value="Genomic_DNA"/>
</dbReference>
<dbReference type="InterPro" id="IPR036953">
    <property type="entry name" value="GreA/GreB_C_sf"/>
</dbReference>
<keyword evidence="3 8" id="KW-0805">Transcription regulation</keyword>
<comment type="function">
    <text evidence="6 8 9">Necessary for efficient RNA polymerase transcription elongation past template-encoded arresting sites. The arresting sites in DNA have the property of trapping a certain fraction of elongating RNA polymerases that pass through, resulting in locked ternary complexes. Cleavage of the nascent transcript by cleavage factors such as GreA or GreB allows the resumption of elongation from the new 3'terminus. GreA releases sequences of 2 to 3 nucleotides.</text>
</comment>
<dbReference type="PANTHER" id="PTHR30437:SF4">
    <property type="entry name" value="TRANSCRIPTION ELONGATION FACTOR GREA"/>
    <property type="match status" value="1"/>
</dbReference>
<feature type="domain" description="Transcription elongation factor GreA/GreB C-terminal" evidence="10">
    <location>
        <begin position="81"/>
        <end position="153"/>
    </location>
</feature>
<dbReference type="InterPro" id="IPR036805">
    <property type="entry name" value="Tscrpt_elong_fac_GreA/B_N_sf"/>
</dbReference>
<evidence type="ECO:0000256" key="7">
    <source>
        <dbReference type="ARBA" id="ARBA00030776"/>
    </source>
</evidence>
<dbReference type="SUPFAM" id="SSF46557">
    <property type="entry name" value="GreA transcript cleavage protein, N-terminal domain"/>
    <property type="match status" value="1"/>
</dbReference>
<evidence type="ECO:0000256" key="6">
    <source>
        <dbReference type="ARBA" id="ARBA00024916"/>
    </source>
</evidence>
<reference evidence="12 13" key="1">
    <citation type="journal article" date="2015" name="Nature">
        <title>rRNA introns, odd ribosomes, and small enigmatic genomes across a large radiation of phyla.</title>
        <authorList>
            <person name="Brown C.T."/>
            <person name="Hug L.A."/>
            <person name="Thomas B.C."/>
            <person name="Sharon I."/>
            <person name="Castelle C.J."/>
            <person name="Singh A."/>
            <person name="Wilkins M.J."/>
            <person name="Williams K.H."/>
            <person name="Banfield J.F."/>
        </authorList>
    </citation>
    <scope>NUCLEOTIDE SEQUENCE [LARGE SCALE GENOMIC DNA]</scope>
</reference>
<accession>A0A0G1MEJ7</accession>
<dbReference type="InterPro" id="IPR022691">
    <property type="entry name" value="Tscrpt_elong_fac_GreA/B_N"/>
</dbReference>
<evidence type="ECO:0000256" key="3">
    <source>
        <dbReference type="ARBA" id="ARBA00023015"/>
    </source>
</evidence>
<dbReference type="GO" id="GO:0003746">
    <property type="term" value="F:translation elongation factor activity"/>
    <property type="evidence" value="ECO:0007669"/>
    <property type="project" value="UniProtKB-KW"/>
</dbReference>
<keyword evidence="5 8" id="KW-0804">Transcription</keyword>
<keyword evidence="12" id="KW-0251">Elongation factor</keyword>
<dbReference type="InterPro" id="IPR028624">
    <property type="entry name" value="Tscrpt_elong_fac_GreA/B"/>
</dbReference>
<evidence type="ECO:0000256" key="5">
    <source>
        <dbReference type="ARBA" id="ARBA00023163"/>
    </source>
</evidence>
<evidence type="ECO:0000256" key="2">
    <source>
        <dbReference type="ARBA" id="ARBA00013729"/>
    </source>
</evidence>
<keyword evidence="12" id="KW-0648">Protein biosynthesis</keyword>
<organism evidence="12 13">
    <name type="scientific">Candidatus Magasanikbacteria bacterium GW2011_GWA2_45_39</name>
    <dbReference type="NCBI Taxonomy" id="1619041"/>
    <lineage>
        <taxon>Bacteria</taxon>
        <taxon>Candidatus Magasanikiibacteriota</taxon>
    </lineage>
</organism>
<dbReference type="Proteomes" id="UP000033999">
    <property type="component" value="Unassembled WGS sequence"/>
</dbReference>
<dbReference type="InterPro" id="IPR006359">
    <property type="entry name" value="Tscrpt_elong_fac_GreA"/>
</dbReference>
<dbReference type="FunFam" id="3.10.50.30:FF:000001">
    <property type="entry name" value="Transcription elongation factor GreA"/>
    <property type="match status" value="1"/>
</dbReference>
<keyword evidence="8" id="KW-0175">Coiled coil</keyword>
<dbReference type="GO" id="GO:0032784">
    <property type="term" value="P:regulation of DNA-templated transcription elongation"/>
    <property type="evidence" value="ECO:0007669"/>
    <property type="project" value="UniProtKB-UniRule"/>
</dbReference>
<evidence type="ECO:0000256" key="1">
    <source>
        <dbReference type="ARBA" id="ARBA00008213"/>
    </source>
</evidence>
<proteinExistence type="inferred from homology"/>
<keyword evidence="4 8" id="KW-0238">DNA-binding</keyword>
<dbReference type="GO" id="GO:0003677">
    <property type="term" value="F:DNA binding"/>
    <property type="evidence" value="ECO:0007669"/>
    <property type="project" value="UniProtKB-UniRule"/>
</dbReference>
<evidence type="ECO:0000259" key="10">
    <source>
        <dbReference type="Pfam" id="PF01272"/>
    </source>
</evidence>
<evidence type="ECO:0000259" key="11">
    <source>
        <dbReference type="Pfam" id="PF03449"/>
    </source>
</evidence>
<dbReference type="InterPro" id="IPR023459">
    <property type="entry name" value="Tscrpt_elong_fac_GreA/B_fam"/>
</dbReference>
<dbReference type="Gene3D" id="1.10.287.180">
    <property type="entry name" value="Transcription elongation factor, GreA/GreB, N-terminal domain"/>
    <property type="match status" value="1"/>
</dbReference>
<dbReference type="HAMAP" id="MF_00105">
    <property type="entry name" value="GreA_GreB"/>
    <property type="match status" value="1"/>
</dbReference>
<dbReference type="FunFam" id="1.10.287.180:FF:000001">
    <property type="entry name" value="Transcription elongation factor GreA"/>
    <property type="match status" value="1"/>
</dbReference>
<dbReference type="NCBIfam" id="TIGR01462">
    <property type="entry name" value="greA"/>
    <property type="match status" value="1"/>
</dbReference>
<name>A0A0G1MEJ7_9BACT</name>
<comment type="similarity">
    <text evidence="1 8 9">Belongs to the GreA/GreB family.</text>
</comment>
<dbReference type="Gene3D" id="3.10.50.30">
    <property type="entry name" value="Transcription elongation factor, GreA/GreB, C-terminal domain"/>
    <property type="match status" value="1"/>
</dbReference>
<dbReference type="GO" id="GO:0006354">
    <property type="term" value="P:DNA-templated transcription elongation"/>
    <property type="evidence" value="ECO:0007669"/>
    <property type="project" value="TreeGrafter"/>
</dbReference>
<protein>
    <recommendedName>
        <fullName evidence="2 8">Transcription elongation factor GreA</fullName>
    </recommendedName>
    <alternativeName>
        <fullName evidence="7 8">Transcript cleavage factor GreA</fullName>
    </alternativeName>
</protein>
<evidence type="ECO:0000256" key="9">
    <source>
        <dbReference type="RuleBase" id="RU000556"/>
    </source>
</evidence>
<evidence type="ECO:0000256" key="8">
    <source>
        <dbReference type="HAMAP-Rule" id="MF_00105"/>
    </source>
</evidence>
<evidence type="ECO:0000313" key="12">
    <source>
        <dbReference type="EMBL" id="KKU06731.1"/>
    </source>
</evidence>
<dbReference type="PIRSF" id="PIRSF006092">
    <property type="entry name" value="GreA_GreB"/>
    <property type="match status" value="1"/>
</dbReference>
<feature type="domain" description="Transcription elongation factor GreA/GreB N-terminal" evidence="11">
    <location>
        <begin position="7"/>
        <end position="72"/>
    </location>
</feature>